<dbReference type="SMART" id="SM00020">
    <property type="entry name" value="Tryp_SPc"/>
    <property type="match status" value="1"/>
</dbReference>
<feature type="domain" description="Peptidase S1" evidence="8">
    <location>
        <begin position="34"/>
        <end position="273"/>
    </location>
</feature>
<dbReference type="InterPro" id="IPR043504">
    <property type="entry name" value="Peptidase_S1_PA_chymotrypsin"/>
</dbReference>
<dbReference type="EMBL" id="NWSH01000830">
    <property type="protein sequence ID" value="PCG73960.1"/>
    <property type="molecule type" value="Genomic_DNA"/>
</dbReference>
<evidence type="ECO:0000256" key="2">
    <source>
        <dbReference type="ARBA" id="ARBA00022670"/>
    </source>
</evidence>
<dbReference type="PANTHER" id="PTHR24276">
    <property type="entry name" value="POLYSERASE-RELATED"/>
    <property type="match status" value="1"/>
</dbReference>
<dbReference type="Pfam" id="PF00089">
    <property type="entry name" value="Trypsin"/>
    <property type="match status" value="1"/>
</dbReference>
<feature type="signal peptide" evidence="7">
    <location>
        <begin position="1"/>
        <end position="16"/>
    </location>
</feature>
<dbReference type="InterPro" id="IPR018114">
    <property type="entry name" value="TRYPSIN_HIS"/>
</dbReference>
<keyword evidence="3 6" id="KW-0378">Hydrolase</keyword>
<gene>
    <name evidence="9" type="ORF">B5V51_14055</name>
</gene>
<keyword evidence="4 6" id="KW-0720">Serine protease</keyword>
<dbReference type="PRINTS" id="PR00722">
    <property type="entry name" value="CHYMOTRYPSIN"/>
</dbReference>
<evidence type="ECO:0000313" key="9">
    <source>
        <dbReference type="EMBL" id="PCG73960.1"/>
    </source>
</evidence>
<dbReference type="GO" id="GO:0006508">
    <property type="term" value="P:proteolysis"/>
    <property type="evidence" value="ECO:0007669"/>
    <property type="project" value="UniProtKB-KW"/>
</dbReference>
<reference evidence="9" key="1">
    <citation type="submission" date="2017-09" db="EMBL/GenBank/DDBJ databases">
        <title>Contemporary evolution of a Lepidopteran species, Heliothis virescens, in response to modern agricultural practices.</title>
        <authorList>
            <person name="Fritz M.L."/>
            <person name="Deyonke A.M."/>
            <person name="Papanicolaou A."/>
            <person name="Micinski S."/>
            <person name="Westbrook J."/>
            <person name="Gould F."/>
        </authorList>
    </citation>
    <scope>NUCLEOTIDE SEQUENCE [LARGE SCALE GENOMIC DNA]</scope>
    <source>
        <strain evidence="9">HvINT-</strain>
        <tissue evidence="9">Whole body</tissue>
    </source>
</reference>
<dbReference type="Gene3D" id="2.40.10.10">
    <property type="entry name" value="Trypsin-like serine proteases"/>
    <property type="match status" value="1"/>
</dbReference>
<organism evidence="9">
    <name type="scientific">Heliothis virescens</name>
    <name type="common">Tobacco budworm moth</name>
    <dbReference type="NCBI Taxonomy" id="7102"/>
    <lineage>
        <taxon>Eukaryota</taxon>
        <taxon>Metazoa</taxon>
        <taxon>Ecdysozoa</taxon>
        <taxon>Arthropoda</taxon>
        <taxon>Hexapoda</taxon>
        <taxon>Insecta</taxon>
        <taxon>Pterygota</taxon>
        <taxon>Neoptera</taxon>
        <taxon>Endopterygota</taxon>
        <taxon>Lepidoptera</taxon>
        <taxon>Glossata</taxon>
        <taxon>Ditrysia</taxon>
        <taxon>Noctuoidea</taxon>
        <taxon>Noctuidae</taxon>
        <taxon>Heliothinae</taxon>
        <taxon>Heliothis</taxon>
    </lineage>
</organism>
<dbReference type="PROSITE" id="PS00135">
    <property type="entry name" value="TRYPSIN_SER"/>
    <property type="match status" value="1"/>
</dbReference>
<dbReference type="PANTHER" id="PTHR24276:SF98">
    <property type="entry name" value="FI18310P1-RELATED"/>
    <property type="match status" value="1"/>
</dbReference>
<evidence type="ECO:0000256" key="1">
    <source>
        <dbReference type="ARBA" id="ARBA00007664"/>
    </source>
</evidence>
<comment type="similarity">
    <text evidence="1">Belongs to the peptidase S1 family.</text>
</comment>
<dbReference type="InterPro" id="IPR033116">
    <property type="entry name" value="TRYPSIN_SER"/>
</dbReference>
<evidence type="ECO:0000259" key="8">
    <source>
        <dbReference type="PROSITE" id="PS50240"/>
    </source>
</evidence>
<proteinExistence type="inferred from homology"/>
<dbReference type="GO" id="GO:0004252">
    <property type="term" value="F:serine-type endopeptidase activity"/>
    <property type="evidence" value="ECO:0007669"/>
    <property type="project" value="InterPro"/>
</dbReference>
<evidence type="ECO:0000256" key="3">
    <source>
        <dbReference type="ARBA" id="ARBA00022801"/>
    </source>
</evidence>
<keyword evidence="7" id="KW-0732">Signal</keyword>
<keyword evidence="2 6" id="KW-0645">Protease</keyword>
<comment type="caution">
    <text evidence="9">The sequence shown here is derived from an EMBL/GenBank/DDBJ whole genome shotgun (WGS) entry which is preliminary data.</text>
</comment>
<dbReference type="SUPFAM" id="SSF50494">
    <property type="entry name" value="Trypsin-like serine proteases"/>
    <property type="match status" value="1"/>
</dbReference>
<evidence type="ECO:0000256" key="7">
    <source>
        <dbReference type="SAM" id="SignalP"/>
    </source>
</evidence>
<evidence type="ECO:0000256" key="5">
    <source>
        <dbReference type="ARBA" id="ARBA00023157"/>
    </source>
</evidence>
<protein>
    <recommendedName>
        <fullName evidence="8">Peptidase S1 domain-containing protein</fullName>
    </recommendedName>
</protein>
<evidence type="ECO:0000256" key="6">
    <source>
        <dbReference type="RuleBase" id="RU363034"/>
    </source>
</evidence>
<accession>A0A2A4JRB9</accession>
<dbReference type="InterPro" id="IPR050430">
    <property type="entry name" value="Peptidase_S1"/>
</dbReference>
<sequence length="301" mass="32169">MWCVTLILIAVASCNAETYELKTAELTAPSTSRIIGGESTTIETYPSMVQVLADAQFICGGSLVTSRHVLSAAHCFVDNFGYVISASRVAIRMGTTFVNTGGSLHEVSRIIVHESYNSPVRDNDIAVVVLSSPATVSSTVQLASIAAASQEVPDDSLVTAVGWGVTSLDSSSASTVLNEVTLRKINLTICAARYLALEQEYLVPFPVTGSMMCAGLLDEGGKDTCSGDSGGPLLYGNVLVGITSWGYSCAESLYPSVYTRVSHYTNWIEAKVRNTNRRSQYSVDLPTKDFDFSPIQVMSNS</sequence>
<dbReference type="InterPro" id="IPR009003">
    <property type="entry name" value="Peptidase_S1_PA"/>
</dbReference>
<dbReference type="STRING" id="7102.A0A2A4JRB9"/>
<dbReference type="InterPro" id="IPR001314">
    <property type="entry name" value="Peptidase_S1A"/>
</dbReference>
<evidence type="ECO:0000256" key="4">
    <source>
        <dbReference type="ARBA" id="ARBA00022825"/>
    </source>
</evidence>
<dbReference type="PROSITE" id="PS50240">
    <property type="entry name" value="TRYPSIN_DOM"/>
    <property type="match status" value="1"/>
</dbReference>
<dbReference type="PROSITE" id="PS00134">
    <property type="entry name" value="TRYPSIN_HIS"/>
    <property type="match status" value="1"/>
</dbReference>
<dbReference type="FunFam" id="2.40.10.10:FF:000034">
    <property type="entry name" value="Eupolytin"/>
    <property type="match status" value="1"/>
</dbReference>
<feature type="chain" id="PRO_5012720432" description="Peptidase S1 domain-containing protein" evidence="7">
    <location>
        <begin position="17"/>
        <end position="301"/>
    </location>
</feature>
<dbReference type="CDD" id="cd00190">
    <property type="entry name" value="Tryp_SPc"/>
    <property type="match status" value="1"/>
</dbReference>
<name>A0A2A4JRB9_HELVI</name>
<keyword evidence="5" id="KW-1015">Disulfide bond</keyword>
<dbReference type="InterPro" id="IPR001254">
    <property type="entry name" value="Trypsin_dom"/>
</dbReference>
<dbReference type="AlphaFoldDB" id="A0A2A4JRB9"/>